<evidence type="ECO:0000313" key="1">
    <source>
        <dbReference type="EMBL" id="PZP41155.1"/>
    </source>
</evidence>
<sequence>MNISKPKILLDDSVKDVELFKSKEIFEICKAEIFKYGIMMEEVPRHIREADFDYLQSKIPAYEMLHSDFINVYESRIENLSNDDRKKKMIS</sequence>
<protein>
    <submittedName>
        <fullName evidence="1">Uncharacterized protein</fullName>
    </submittedName>
</protein>
<proteinExistence type="predicted"/>
<organism evidence="1 2">
    <name type="scientific">Pseudopedobacter saltans</name>
    <dbReference type="NCBI Taxonomy" id="151895"/>
    <lineage>
        <taxon>Bacteria</taxon>
        <taxon>Pseudomonadati</taxon>
        <taxon>Bacteroidota</taxon>
        <taxon>Sphingobacteriia</taxon>
        <taxon>Sphingobacteriales</taxon>
        <taxon>Sphingobacteriaceae</taxon>
        <taxon>Pseudopedobacter</taxon>
    </lineage>
</organism>
<accession>A0A2W5E9Z5</accession>
<feature type="non-terminal residue" evidence="1">
    <location>
        <position position="91"/>
    </location>
</feature>
<dbReference type="Proteomes" id="UP000249645">
    <property type="component" value="Unassembled WGS sequence"/>
</dbReference>
<evidence type="ECO:0000313" key="2">
    <source>
        <dbReference type="Proteomes" id="UP000249645"/>
    </source>
</evidence>
<gene>
    <name evidence="1" type="ORF">DI598_18555</name>
</gene>
<dbReference type="AlphaFoldDB" id="A0A2W5E9Z5"/>
<reference evidence="1 2" key="1">
    <citation type="submission" date="2017-11" db="EMBL/GenBank/DDBJ databases">
        <title>Infants hospitalized years apart are colonized by the same room-sourced microbial strains.</title>
        <authorList>
            <person name="Brooks B."/>
            <person name="Olm M.R."/>
            <person name="Firek B.A."/>
            <person name="Baker R."/>
            <person name="Thomas B.C."/>
            <person name="Morowitz M.J."/>
            <person name="Banfield J.F."/>
        </authorList>
    </citation>
    <scope>NUCLEOTIDE SEQUENCE [LARGE SCALE GENOMIC DNA]</scope>
    <source>
        <strain evidence="1">S2_009_000_R2_76</strain>
    </source>
</reference>
<dbReference type="EMBL" id="QFOI01000539">
    <property type="protein sequence ID" value="PZP41155.1"/>
    <property type="molecule type" value="Genomic_DNA"/>
</dbReference>
<name>A0A2W5E9Z5_9SPHI</name>
<comment type="caution">
    <text evidence="1">The sequence shown here is derived from an EMBL/GenBank/DDBJ whole genome shotgun (WGS) entry which is preliminary data.</text>
</comment>